<accession>A0AAE6IXS2</accession>
<sequence length="53" mass="6043">MKKPTIAKLVKSKTKYDLKGYCEMRGLSHLSLYKGYVAKKARKVLERDGIKVA</sequence>
<dbReference type="RefSeq" id="WP_002848751.1">
    <property type="nucleotide sequence ID" value="NZ_CP043435.1"/>
</dbReference>
<dbReference type="Proteomes" id="UP000322035">
    <property type="component" value="Chromosome"/>
</dbReference>
<protein>
    <submittedName>
        <fullName evidence="1">Uncharacterized protein</fullName>
    </submittedName>
</protein>
<organism evidence="1 2">
    <name type="scientific">Campylobacter fetus subsp. venerealis NCTC 10354</name>
    <dbReference type="NCBI Taxonomy" id="983328"/>
    <lineage>
        <taxon>Bacteria</taxon>
        <taxon>Pseudomonadati</taxon>
        <taxon>Campylobacterota</taxon>
        <taxon>Epsilonproteobacteria</taxon>
        <taxon>Campylobacterales</taxon>
        <taxon>Campylobacteraceae</taxon>
        <taxon>Campylobacter</taxon>
        <taxon>Campylobacter fetus subsp. venerealis bv. venerealis</taxon>
    </lineage>
</organism>
<name>A0AAE6IXS2_CAMFE</name>
<proteinExistence type="predicted"/>
<gene>
    <name evidence="1" type="ORF">CFVT_0502</name>
</gene>
<evidence type="ECO:0000313" key="1">
    <source>
        <dbReference type="EMBL" id="QEL44480.1"/>
    </source>
</evidence>
<reference evidence="1 2" key="1">
    <citation type="submission" date="2019-08" db="EMBL/GenBank/DDBJ databases">
        <title>Complete genomes of the Campylobacter fetus subsp. venerealis, Campylobacter lari subsp. concheus, Campylobacter sputorum bv. sputorum and Campylobacter volucris type strains.</title>
        <authorList>
            <person name="Miller W.G."/>
            <person name="Yee E."/>
        </authorList>
    </citation>
    <scope>NUCLEOTIDE SEQUENCE [LARGE SCALE GENOMIC DNA]</scope>
    <source>
        <strain evidence="1 2">NCTC 10354</strain>
    </source>
</reference>
<dbReference type="AlphaFoldDB" id="A0AAE6IXS2"/>
<dbReference type="EMBL" id="CP043435">
    <property type="protein sequence ID" value="QEL44480.1"/>
    <property type="molecule type" value="Genomic_DNA"/>
</dbReference>
<evidence type="ECO:0000313" key="2">
    <source>
        <dbReference type="Proteomes" id="UP000322035"/>
    </source>
</evidence>